<feature type="region of interest" description="Disordered" evidence="1">
    <location>
        <begin position="854"/>
        <end position="876"/>
    </location>
</feature>
<feature type="compositionally biased region" description="Polar residues" evidence="1">
    <location>
        <begin position="816"/>
        <end position="827"/>
    </location>
</feature>
<evidence type="ECO:0000256" key="1">
    <source>
        <dbReference type="SAM" id="MobiDB-lite"/>
    </source>
</evidence>
<dbReference type="KEGG" id="mbe:MBM_08667"/>
<organism evidence="2 3">
    <name type="scientific">Marssonina brunnea f. sp. multigermtubi (strain MB_m1)</name>
    <name type="common">Marssonina leaf spot fungus</name>
    <dbReference type="NCBI Taxonomy" id="1072389"/>
    <lineage>
        <taxon>Eukaryota</taxon>
        <taxon>Fungi</taxon>
        <taxon>Dikarya</taxon>
        <taxon>Ascomycota</taxon>
        <taxon>Pezizomycotina</taxon>
        <taxon>Leotiomycetes</taxon>
        <taxon>Helotiales</taxon>
        <taxon>Drepanopezizaceae</taxon>
        <taxon>Drepanopeziza</taxon>
    </lineage>
</organism>
<feature type="region of interest" description="Disordered" evidence="1">
    <location>
        <begin position="1266"/>
        <end position="1312"/>
    </location>
</feature>
<feature type="region of interest" description="Disordered" evidence="1">
    <location>
        <begin position="1131"/>
        <end position="1153"/>
    </location>
</feature>
<sequence>MAESSKPTPPISHMQNRPRESPPRAEYDLEYPDIYSADEDEVALDKEESGRAKPMTPFQNQYLAARRLVKANTSQLFLPMSATARVPVLFYSPGRNFMPPIHSTVVTMITNLKEMIIALQKLLNTNPQRDLTPRKHYLVHGIHVKFYAEPNLMSLLPKIEGKLQGGIPFSSDDVESGTCWVAWNEVNDSGNIGQDMEQYWIALCRKILADNLHGNIGHALTAVKVTTVEKLLISNFPERGDLVAGGHLFLKFRHIGHGGKPGSIDKSASPVGSFGAGIQSVNSVAGRLPGGLPGSAPAPTPRGHRRLTSTMEHGRVKLRGPVWREEAARQYQEEKNSNKYALIAGPDPSPNHKLSRSDGYRAIEVGTAVPAEEVEAQNRQEVLRVIQEQNATLRKAGISPWTPTAPRAMRKSERKSMGTGVSAYRGGKRRPEDAQLNSSGPSGTAALQGGHTAAILARDRESGSRSRYQNIANYGPVYSGSSNGSNSAPGVPRVPQTTIPQSKESPEFAFGPPVRFSAGLDVPSSASAFSPVVGHTADDQIIKSKLTLEITESTTPLPISSSQSNANDSMENPNHNTNTRNLQVPPRTMASSGMFTPPTAPQAAAKTFDERMAEAVAHLKNIGLEEKALEISEELMKTVQGKLKADYIMTNKGNDAPNAGSPWRREGGYDKSAPFDPKRNWGIHQNAGEENLKGKVLENRKAVHKLVDLSHIPYDGPACQPWETKKGTGYEDTEKVDETQKNLVPVGMVPYREFDAEELREAIALQEEERRANLVLPPHLLRYKEEQDRIKGFEDDDDSIFAPRVDQPPTPPRADSATTKYPGQSASVNKGKYKAVDDNLSKPQIRNLLYSASGHPKNQASASAGNQSSSHTSSYPTFLAVPTAQGTNVYDKLSANVGPNGGMQYNSSGLSTSFSSERAAADKIFASLTSFADAASRPIKTVTPGAGFYDAVYLKEIENRNAPKETDKKVFGDQAMLYDRTLSSDRQIQMGSYAESGMSGQEHIGMMGPNMPAPSSFGPLNTQGYEYSQPGHSQQGFGHMGRYNAPSAYGGGTSVYSRTNPSYGQLTMGGNAMMMGGSGTGGHDQHQQSSFYAASQHGDFAWTSMDAGNNQPYSDQNTPYGNLTIGSRHFSNHSSNQPGYSSRSMAGHQTPHMMTPTAASRRQLQQAGQNWQPVDWQGSSSRYANTLGGGGRGQGPNQDFQTQDDRGHYPSILGSGASYGMQHQQQQLVQRETDYNQLLISAGGGPVSQAGSAGPNYTQFLSFGSGAQSNHPAPGSFSQDAGTGLGAGGRTRRPVPIVHPDSRKPQGPAFGTDFASNIKGAFDAL</sequence>
<gene>
    <name evidence="2" type="ORF">MBM_08667</name>
</gene>
<dbReference type="Proteomes" id="UP000006753">
    <property type="component" value="Unassembled WGS sequence"/>
</dbReference>
<feature type="compositionally biased region" description="Polar residues" evidence="1">
    <location>
        <begin position="1132"/>
        <end position="1144"/>
    </location>
</feature>
<feature type="compositionally biased region" description="Polar residues" evidence="1">
    <location>
        <begin position="556"/>
        <end position="582"/>
    </location>
</feature>
<proteinExistence type="predicted"/>
<accession>K1XLA0</accession>
<protein>
    <submittedName>
        <fullName evidence="2">Uncharacterized protein</fullName>
    </submittedName>
</protein>
<dbReference type="EMBL" id="JH921451">
    <property type="protein sequence ID" value="EKD13224.1"/>
    <property type="molecule type" value="Genomic_DNA"/>
</dbReference>
<feature type="region of interest" description="Disordered" evidence="1">
    <location>
        <begin position="1"/>
        <end position="28"/>
    </location>
</feature>
<keyword evidence="3" id="KW-1185">Reference proteome</keyword>
<feature type="region of interest" description="Disordered" evidence="1">
    <location>
        <begin position="479"/>
        <end position="508"/>
    </location>
</feature>
<feature type="compositionally biased region" description="Polar residues" evidence="1">
    <location>
        <begin position="1165"/>
        <end position="1184"/>
    </location>
</feature>
<feature type="compositionally biased region" description="Polar residues" evidence="1">
    <location>
        <begin position="1266"/>
        <end position="1280"/>
    </location>
</feature>
<evidence type="ECO:0000313" key="2">
    <source>
        <dbReference type="EMBL" id="EKD13224.1"/>
    </source>
</evidence>
<dbReference type="OrthoDB" id="3556697at2759"/>
<feature type="region of interest" description="Disordered" evidence="1">
    <location>
        <begin position="1165"/>
        <end position="1204"/>
    </location>
</feature>
<feature type="compositionally biased region" description="Basic and acidic residues" evidence="1">
    <location>
        <begin position="17"/>
        <end position="27"/>
    </location>
</feature>
<feature type="region of interest" description="Disordered" evidence="1">
    <location>
        <begin position="792"/>
        <end position="827"/>
    </location>
</feature>
<dbReference type="HOGENOM" id="CLU_259512_0_0_1"/>
<evidence type="ECO:0000313" key="3">
    <source>
        <dbReference type="Proteomes" id="UP000006753"/>
    </source>
</evidence>
<dbReference type="InParanoid" id="K1XLA0"/>
<dbReference type="STRING" id="1072389.K1XLA0"/>
<feature type="region of interest" description="Disordered" evidence="1">
    <location>
        <begin position="556"/>
        <end position="584"/>
    </location>
</feature>
<name>K1XLA0_MARBU</name>
<feature type="compositionally biased region" description="Low complexity" evidence="1">
    <location>
        <begin position="860"/>
        <end position="874"/>
    </location>
</feature>
<reference evidence="2 3" key="1">
    <citation type="journal article" date="2012" name="BMC Genomics">
        <title>Sequencing the genome of Marssonina brunnea reveals fungus-poplar co-evolution.</title>
        <authorList>
            <person name="Zhu S."/>
            <person name="Cao Y.-Z."/>
            <person name="Jiang C."/>
            <person name="Tan B.-Y."/>
            <person name="Wang Z."/>
            <person name="Feng S."/>
            <person name="Zhang L."/>
            <person name="Su X.-H."/>
            <person name="Brejova B."/>
            <person name="Vinar T."/>
            <person name="Xu M."/>
            <person name="Wang M.-X."/>
            <person name="Zhang S.-G."/>
            <person name="Huang M.-R."/>
            <person name="Wu R."/>
            <person name="Zhou Y."/>
        </authorList>
    </citation>
    <scope>NUCLEOTIDE SEQUENCE [LARGE SCALE GENOMIC DNA]</scope>
    <source>
        <strain evidence="2 3">MB_m1</strain>
    </source>
</reference>
<feature type="region of interest" description="Disordered" evidence="1">
    <location>
        <begin position="398"/>
        <end position="451"/>
    </location>
</feature>